<evidence type="ECO:0000313" key="13">
    <source>
        <dbReference type="EMBL" id="ORY27870.1"/>
    </source>
</evidence>
<evidence type="ECO:0000256" key="8">
    <source>
        <dbReference type="ARBA" id="ARBA00022833"/>
    </source>
</evidence>
<dbReference type="InParanoid" id="A0A1Y2AZZ9"/>
<proteinExistence type="inferred from homology"/>
<reference evidence="13 14" key="1">
    <citation type="submission" date="2016-07" db="EMBL/GenBank/DDBJ databases">
        <title>Pervasive Adenine N6-methylation of Active Genes in Fungi.</title>
        <authorList>
            <consortium name="DOE Joint Genome Institute"/>
            <person name="Mondo S.J."/>
            <person name="Dannebaum R.O."/>
            <person name="Kuo R.C."/>
            <person name="Labutti K."/>
            <person name="Haridas S."/>
            <person name="Kuo A."/>
            <person name="Salamov A."/>
            <person name="Ahrendt S.R."/>
            <person name="Lipzen A."/>
            <person name="Sullivan W."/>
            <person name="Andreopoulos W.B."/>
            <person name="Clum A."/>
            <person name="Lindquist E."/>
            <person name="Daum C."/>
            <person name="Ramamoorthy G.K."/>
            <person name="Gryganskyi A."/>
            <person name="Culley D."/>
            <person name="Magnuson J.K."/>
            <person name="James T.Y."/>
            <person name="O'Malley M.A."/>
            <person name="Stajich J.E."/>
            <person name="Spatafora J.W."/>
            <person name="Visel A."/>
            <person name="Grigoriev I.V."/>
        </authorList>
    </citation>
    <scope>NUCLEOTIDE SEQUENCE [LARGE SCALE GENOMIC DNA]</scope>
    <source>
        <strain evidence="13 14">68-887.2</strain>
    </source>
</reference>
<comment type="subunit">
    <text evidence="2">Heterodimer of an alpha and a beta subunit.</text>
</comment>
<dbReference type="SUPFAM" id="SSF48239">
    <property type="entry name" value="Terpenoid cyclases/Protein prenyltransferases"/>
    <property type="match status" value="1"/>
</dbReference>
<comment type="cofactor">
    <cofactor evidence="11">
        <name>Zn(2+)</name>
        <dbReference type="ChEBI" id="CHEBI:29105"/>
    </cofactor>
    <text evidence="11">Binds 1 zinc ion per subunit.</text>
</comment>
<keyword evidence="7" id="KW-0677">Repeat</keyword>
<dbReference type="InterPro" id="IPR001330">
    <property type="entry name" value="Prenyltrans"/>
</dbReference>
<name>A0A1Y2AZZ9_9TREE</name>
<evidence type="ECO:0000256" key="11">
    <source>
        <dbReference type="RuleBase" id="RU365076"/>
    </source>
</evidence>
<keyword evidence="4 11" id="KW-0637">Prenyltransferase</keyword>
<dbReference type="CDD" id="cd02894">
    <property type="entry name" value="GGTase-II"/>
    <property type="match status" value="1"/>
</dbReference>
<evidence type="ECO:0000256" key="7">
    <source>
        <dbReference type="ARBA" id="ARBA00022737"/>
    </source>
</evidence>
<protein>
    <recommendedName>
        <fullName evidence="10 11">Geranylgeranyl transferase type-2 subunit beta</fullName>
        <ecNumber evidence="3 11">2.5.1.60</ecNumber>
    </recommendedName>
</protein>
<dbReference type="FunFam" id="1.50.10.20:FF:000012">
    <property type="entry name" value="Geranylgeranyl transferase type-2 subunit beta"/>
    <property type="match status" value="1"/>
</dbReference>
<dbReference type="Gene3D" id="1.50.10.20">
    <property type="match status" value="1"/>
</dbReference>
<dbReference type="EMBL" id="MCFC01000035">
    <property type="protein sequence ID" value="ORY27870.1"/>
    <property type="molecule type" value="Genomic_DNA"/>
</dbReference>
<dbReference type="Pfam" id="PF00432">
    <property type="entry name" value="Prenyltrans"/>
    <property type="match status" value="1"/>
</dbReference>
<evidence type="ECO:0000256" key="3">
    <source>
        <dbReference type="ARBA" id="ARBA00012656"/>
    </source>
</evidence>
<dbReference type="GO" id="GO:0004663">
    <property type="term" value="F:Rab geranylgeranyltransferase activity"/>
    <property type="evidence" value="ECO:0007669"/>
    <property type="project" value="UniProtKB-UniRule"/>
</dbReference>
<dbReference type="InterPro" id="IPR026873">
    <property type="entry name" value="Ptb1"/>
</dbReference>
<dbReference type="FunCoup" id="A0A1Y2AZZ9">
    <property type="interactions" value="188"/>
</dbReference>
<dbReference type="InterPro" id="IPR045089">
    <property type="entry name" value="PGGT1B-like"/>
</dbReference>
<dbReference type="GO" id="GO:0046872">
    <property type="term" value="F:metal ion binding"/>
    <property type="evidence" value="ECO:0007669"/>
    <property type="project" value="UniProtKB-KW"/>
</dbReference>
<keyword evidence="5 11" id="KW-0808">Transferase</keyword>
<evidence type="ECO:0000256" key="10">
    <source>
        <dbReference type="ARBA" id="ARBA00069127"/>
    </source>
</evidence>
<evidence type="ECO:0000256" key="2">
    <source>
        <dbReference type="ARBA" id="ARBA00011355"/>
    </source>
</evidence>
<sequence length="342" mass="38129">MASSSTIAPKLDIDLHVKYIQNLDKKKDYTYHLTEHLRLNGVYWGLTALWIMGRQDALDREEMIKYVLSCWDEVAGTFGAHPGHDGHILGTLSGIQILIMQDAIDRVDVDRITKFLLARVAPNGSVSGDEFGESDTRFSYIMASALSLLGRLDDLDALYDGKGRDLVVQNIVDSMNFDGAFGTEPGAESHGGQVWVAVGALALLDRLHMVDNELLGWWLSERQLPNGGLNGRPEKLEDVCYSWWDLASLSIIGKIRWINGDKLINFILDAQDLEDGGIADRKGDWVDVFHTVFGVAGLSLLGYPGLQDIDPLYCMPADIIEKRGLKKPYFARPRMEQYPESS</sequence>
<evidence type="ECO:0000256" key="6">
    <source>
        <dbReference type="ARBA" id="ARBA00022723"/>
    </source>
</evidence>
<dbReference type="Proteomes" id="UP000193986">
    <property type="component" value="Unassembled WGS sequence"/>
</dbReference>
<comment type="similarity">
    <text evidence="1 11">Belongs to the protein prenyltransferase subunit beta family.</text>
</comment>
<keyword evidence="6 11" id="KW-0479">Metal-binding</keyword>
<evidence type="ECO:0000256" key="1">
    <source>
        <dbReference type="ARBA" id="ARBA00010497"/>
    </source>
</evidence>
<evidence type="ECO:0000259" key="12">
    <source>
        <dbReference type="Pfam" id="PF00432"/>
    </source>
</evidence>
<evidence type="ECO:0000313" key="14">
    <source>
        <dbReference type="Proteomes" id="UP000193986"/>
    </source>
</evidence>
<organism evidence="13 14">
    <name type="scientific">Naematelia encephala</name>
    <dbReference type="NCBI Taxonomy" id="71784"/>
    <lineage>
        <taxon>Eukaryota</taxon>
        <taxon>Fungi</taxon>
        <taxon>Dikarya</taxon>
        <taxon>Basidiomycota</taxon>
        <taxon>Agaricomycotina</taxon>
        <taxon>Tremellomycetes</taxon>
        <taxon>Tremellales</taxon>
        <taxon>Naemateliaceae</taxon>
        <taxon>Naematelia</taxon>
    </lineage>
</organism>
<dbReference type="InterPro" id="IPR008930">
    <property type="entry name" value="Terpenoid_cyclase/PrenylTrfase"/>
</dbReference>
<dbReference type="GO" id="GO:0072657">
    <property type="term" value="P:protein localization to membrane"/>
    <property type="evidence" value="ECO:0007669"/>
    <property type="project" value="UniProtKB-ARBA"/>
</dbReference>
<evidence type="ECO:0000256" key="5">
    <source>
        <dbReference type="ARBA" id="ARBA00022679"/>
    </source>
</evidence>
<dbReference type="STRING" id="71784.A0A1Y2AZZ9"/>
<evidence type="ECO:0000256" key="4">
    <source>
        <dbReference type="ARBA" id="ARBA00022602"/>
    </source>
</evidence>
<dbReference type="PANTHER" id="PTHR11774">
    <property type="entry name" value="GERANYLGERANYL TRANSFERASE TYPE BETA SUBUNIT"/>
    <property type="match status" value="1"/>
</dbReference>
<keyword evidence="8 11" id="KW-0862">Zinc</keyword>
<comment type="function">
    <text evidence="11">Catalyzes the transfer of a geranylgeranyl moiety from geranylgeranyl diphosphate to both cysteines of proteins with the C-terminal sequence -XXCC, -XCXC and -CCXX.</text>
</comment>
<dbReference type="OrthoDB" id="5428259at2759"/>
<comment type="catalytic activity">
    <reaction evidence="9 11">
        <text>geranylgeranyl diphosphate + L-cysteinyl-[protein] = S-geranylgeranyl-L-cysteinyl-[protein] + diphosphate</text>
        <dbReference type="Rhea" id="RHEA:21240"/>
        <dbReference type="Rhea" id="RHEA-COMP:10131"/>
        <dbReference type="Rhea" id="RHEA-COMP:11537"/>
        <dbReference type="ChEBI" id="CHEBI:29950"/>
        <dbReference type="ChEBI" id="CHEBI:33019"/>
        <dbReference type="ChEBI" id="CHEBI:57533"/>
        <dbReference type="ChEBI" id="CHEBI:86021"/>
        <dbReference type="EC" id="2.5.1.60"/>
    </reaction>
</comment>
<accession>A0A1Y2AZZ9</accession>
<feature type="domain" description="Prenyltransferase alpha-alpha toroid" evidence="12">
    <location>
        <begin position="11"/>
        <end position="315"/>
    </location>
</feature>
<evidence type="ECO:0000256" key="9">
    <source>
        <dbReference type="ARBA" id="ARBA00047658"/>
    </source>
</evidence>
<keyword evidence="14" id="KW-1185">Reference proteome</keyword>
<dbReference type="AlphaFoldDB" id="A0A1Y2AZZ9"/>
<comment type="caution">
    <text evidence="13">The sequence shown here is derived from an EMBL/GenBank/DDBJ whole genome shotgun (WGS) entry which is preliminary data.</text>
</comment>
<dbReference type="PANTHER" id="PTHR11774:SF11">
    <property type="entry name" value="GERANYLGERANYL TRANSFERASE TYPE-2 SUBUNIT BETA"/>
    <property type="match status" value="1"/>
</dbReference>
<dbReference type="EC" id="2.5.1.60" evidence="3 11"/>
<dbReference type="GO" id="GO:0005968">
    <property type="term" value="C:Rab-protein geranylgeranyltransferase complex"/>
    <property type="evidence" value="ECO:0007669"/>
    <property type="project" value="UniProtKB-UniRule"/>
</dbReference>
<gene>
    <name evidence="13" type="ORF">BCR39DRAFT_536518</name>
</gene>